<dbReference type="GO" id="GO:0034976">
    <property type="term" value="P:response to endoplasmic reticulum stress"/>
    <property type="evidence" value="ECO:0007669"/>
    <property type="project" value="TreeGrafter"/>
</dbReference>
<evidence type="ECO:0000256" key="3">
    <source>
        <dbReference type="ARBA" id="ARBA00004319"/>
    </source>
</evidence>
<dbReference type="Proteomes" id="UP000233524">
    <property type="component" value="Unassembled WGS sequence"/>
</dbReference>
<dbReference type="Pfam" id="PF13848">
    <property type="entry name" value="Thioredoxin_6"/>
    <property type="match status" value="1"/>
</dbReference>
<comment type="catalytic activity">
    <reaction evidence="1">
        <text>Catalyzes the rearrangement of -S-S- bonds in proteins.</text>
        <dbReference type="EC" id="5.3.4.1"/>
    </reaction>
</comment>
<gene>
    <name evidence="13" type="ORF">jhhlp_008109</name>
</gene>
<dbReference type="PANTHER" id="PTHR18929">
    <property type="entry name" value="PROTEIN DISULFIDE ISOMERASE"/>
    <property type="match status" value="1"/>
</dbReference>
<feature type="region of interest" description="Disordered" evidence="10">
    <location>
        <begin position="372"/>
        <end position="405"/>
    </location>
</feature>
<dbReference type="InterPro" id="IPR013766">
    <property type="entry name" value="Thioredoxin_domain"/>
</dbReference>
<evidence type="ECO:0000256" key="1">
    <source>
        <dbReference type="ARBA" id="ARBA00001182"/>
    </source>
</evidence>
<evidence type="ECO:0000256" key="6">
    <source>
        <dbReference type="ARBA" id="ARBA00022824"/>
    </source>
</evidence>
<evidence type="ECO:0000256" key="10">
    <source>
        <dbReference type="SAM" id="MobiDB-lite"/>
    </source>
</evidence>
<evidence type="ECO:0000313" key="13">
    <source>
        <dbReference type="EMBL" id="PKS05591.1"/>
    </source>
</evidence>
<keyword evidence="7" id="KW-0413">Isomerase</keyword>
<dbReference type="EC" id="5.3.4.1" evidence="5"/>
<evidence type="ECO:0000313" key="14">
    <source>
        <dbReference type="Proteomes" id="UP000233524"/>
    </source>
</evidence>
<dbReference type="VEuPathDB" id="FungiDB:jhhlp_008109"/>
<feature type="signal peptide" evidence="11">
    <location>
        <begin position="1"/>
        <end position="24"/>
    </location>
</feature>
<dbReference type="SUPFAM" id="SSF52833">
    <property type="entry name" value="Thioredoxin-like"/>
    <property type="match status" value="2"/>
</dbReference>
<dbReference type="STRING" id="41688.A0A2N3MZI8"/>
<keyword evidence="8" id="KW-0676">Redox-active center</keyword>
<dbReference type="CDD" id="cd02982">
    <property type="entry name" value="PDI_b'_family"/>
    <property type="match status" value="1"/>
</dbReference>
<accession>A0A2N3MZI8</accession>
<protein>
    <recommendedName>
        <fullName evidence="9">Protein disulfide-isomerase</fullName>
        <ecNumber evidence="5">5.3.4.1</ecNumber>
    </recommendedName>
</protein>
<evidence type="ECO:0000256" key="7">
    <source>
        <dbReference type="ARBA" id="ARBA00023235"/>
    </source>
</evidence>
<dbReference type="EMBL" id="NLAX01001584">
    <property type="protein sequence ID" value="PKS05591.1"/>
    <property type="molecule type" value="Genomic_DNA"/>
</dbReference>
<dbReference type="OrthoDB" id="427280at2759"/>
<evidence type="ECO:0000256" key="11">
    <source>
        <dbReference type="SAM" id="SignalP"/>
    </source>
</evidence>
<keyword evidence="14" id="KW-1185">Reference proteome</keyword>
<dbReference type="GO" id="GO:0005788">
    <property type="term" value="C:endoplasmic reticulum lumen"/>
    <property type="evidence" value="ECO:0007669"/>
    <property type="project" value="UniProtKB-SubCell"/>
</dbReference>
<dbReference type="GO" id="GO:0003756">
    <property type="term" value="F:protein disulfide isomerase activity"/>
    <property type="evidence" value="ECO:0007669"/>
    <property type="project" value="UniProtKB-EC"/>
</dbReference>
<comment type="subcellular location">
    <subcellularLocation>
        <location evidence="3">Endoplasmic reticulum lumen</location>
    </subcellularLocation>
</comment>
<organism evidence="13 14">
    <name type="scientific">Lomentospora prolificans</name>
    <dbReference type="NCBI Taxonomy" id="41688"/>
    <lineage>
        <taxon>Eukaryota</taxon>
        <taxon>Fungi</taxon>
        <taxon>Dikarya</taxon>
        <taxon>Ascomycota</taxon>
        <taxon>Pezizomycotina</taxon>
        <taxon>Sordariomycetes</taxon>
        <taxon>Hypocreomycetidae</taxon>
        <taxon>Microascales</taxon>
        <taxon>Microascaceae</taxon>
        <taxon>Lomentospora</taxon>
    </lineage>
</organism>
<dbReference type="Gene3D" id="3.40.30.10">
    <property type="entry name" value="Glutaredoxin"/>
    <property type="match status" value="2"/>
</dbReference>
<dbReference type="InterPro" id="IPR036249">
    <property type="entry name" value="Thioredoxin-like_sf"/>
</dbReference>
<comment type="similarity">
    <text evidence="4">Belongs to the protein disulfide isomerase family.</text>
</comment>
<comment type="caution">
    <text evidence="13">The sequence shown here is derived from an EMBL/GenBank/DDBJ whole genome shotgun (WGS) entry which is preliminary data.</text>
</comment>
<reference evidence="13 14" key="1">
    <citation type="journal article" date="2017" name="G3 (Bethesda)">
        <title>First Draft Genome Sequence of the Pathogenic Fungus Lomentospora prolificans (Formerly Scedosporium prolificans).</title>
        <authorList>
            <person name="Luo R."/>
            <person name="Zimin A."/>
            <person name="Workman R."/>
            <person name="Fan Y."/>
            <person name="Pertea G."/>
            <person name="Grossman N."/>
            <person name="Wear M.P."/>
            <person name="Jia B."/>
            <person name="Miller H."/>
            <person name="Casadevall A."/>
            <person name="Timp W."/>
            <person name="Zhang S.X."/>
            <person name="Salzberg S.L."/>
        </authorList>
    </citation>
    <scope>NUCLEOTIDE SEQUENCE [LARGE SCALE GENOMIC DNA]</scope>
    <source>
        <strain evidence="13 14">JHH-5317</strain>
    </source>
</reference>
<dbReference type="InParanoid" id="A0A2N3MZI8"/>
<evidence type="ECO:0000256" key="5">
    <source>
        <dbReference type="ARBA" id="ARBA00012723"/>
    </source>
</evidence>
<proteinExistence type="inferred from homology"/>
<keyword evidence="6" id="KW-0256">Endoplasmic reticulum</keyword>
<feature type="domain" description="Thioredoxin" evidence="12">
    <location>
        <begin position="89"/>
        <end position="154"/>
    </location>
</feature>
<dbReference type="AlphaFoldDB" id="A0A2N3MZI8"/>
<dbReference type="GO" id="GO:0006457">
    <property type="term" value="P:protein folding"/>
    <property type="evidence" value="ECO:0007669"/>
    <property type="project" value="TreeGrafter"/>
</dbReference>
<evidence type="ECO:0000259" key="12">
    <source>
        <dbReference type="Pfam" id="PF00085"/>
    </source>
</evidence>
<evidence type="ECO:0000256" key="8">
    <source>
        <dbReference type="ARBA" id="ARBA00023284"/>
    </source>
</evidence>
<evidence type="ECO:0000256" key="2">
    <source>
        <dbReference type="ARBA" id="ARBA00002692"/>
    </source>
</evidence>
<sequence>MLSNYLRLLLCASAVAVSPSFGWAFTTPDELEKVFASDESTLVACKLSSEKKKKCQCQRAMLINVVKLVVMAQPAIQKKRNTYKDARSSCKSLEPEWEKVQKRHPRTAVVDCSEHPKYCYEQDVLTHPAIRAQLRGNVVRRYRGPRKADPIISFSKRIGEPIVPVTEQNQSTFMTSDEVVILGLLPPLTDEPESELLHKRFATVAQQYHDRYTFGVQTVAQGSRASLKCQNNIDGLGHEGPDLNQVPAMETFVKACGAPLVGELNRRTELSLVKASKSMVHYFTDSEEDKEAYIASVRPLAQKYREYLNFVTIDVNEYPEMATTVGHRKGASGVVAVQNPHTWQAFPLDEGVEVTAASVEQFIMDITQGKVAPWDGEPKADKPVENPVEPVGVVEEESDGGHDEL</sequence>
<feature type="chain" id="PRO_5014801009" description="Protein disulfide-isomerase" evidence="11">
    <location>
        <begin position="25"/>
        <end position="405"/>
    </location>
</feature>
<evidence type="ECO:0000256" key="9">
    <source>
        <dbReference type="ARBA" id="ARBA00039846"/>
    </source>
</evidence>
<keyword evidence="11" id="KW-0732">Signal</keyword>
<name>A0A2N3MZI8_9PEZI</name>
<dbReference type="PANTHER" id="PTHR18929:SF132">
    <property type="entry name" value="PROTEIN DISULFIDE-ISOMERASE A3"/>
    <property type="match status" value="1"/>
</dbReference>
<dbReference type="Pfam" id="PF00085">
    <property type="entry name" value="Thioredoxin"/>
    <property type="match status" value="1"/>
</dbReference>
<evidence type="ECO:0000256" key="4">
    <source>
        <dbReference type="ARBA" id="ARBA00006347"/>
    </source>
</evidence>
<comment type="function">
    <text evidence="2">Participates in the folding of proteins containing disulfide bonds, may be involved in glycosylation, prolyl hydroxylation and triglyceride transfer.</text>
</comment>